<comment type="caution">
    <text evidence="1">The sequence shown here is derived from an EMBL/GenBank/DDBJ whole genome shotgun (WGS) entry which is preliminary data.</text>
</comment>
<reference evidence="1 2" key="1">
    <citation type="journal article" date="2019" name="Int. J. Syst. Evol. Microbiol.">
        <title>The Global Catalogue of Microorganisms (GCM) 10K type strain sequencing project: providing services to taxonomists for standard genome sequencing and annotation.</title>
        <authorList>
            <consortium name="The Broad Institute Genomics Platform"/>
            <consortium name="The Broad Institute Genome Sequencing Center for Infectious Disease"/>
            <person name="Wu L."/>
            <person name="Ma J."/>
        </authorList>
    </citation>
    <scope>NUCLEOTIDE SEQUENCE [LARGE SCALE GENOMIC DNA]</scope>
    <source>
        <strain evidence="1 2">Y73</strain>
    </source>
</reference>
<protein>
    <recommendedName>
        <fullName evidence="3">Ribbon-helix-helix protein, CopG family</fullName>
    </recommendedName>
</protein>
<proteinExistence type="predicted"/>
<keyword evidence="2" id="KW-1185">Reference proteome</keyword>
<organism evidence="1 2">
    <name type="scientific">Halorubrum trueperi</name>
    <dbReference type="NCBI Taxonomy" id="2004704"/>
    <lineage>
        <taxon>Archaea</taxon>
        <taxon>Methanobacteriati</taxon>
        <taxon>Methanobacteriota</taxon>
        <taxon>Stenosarchaea group</taxon>
        <taxon>Halobacteria</taxon>
        <taxon>Halobacteriales</taxon>
        <taxon>Haloferacaceae</taxon>
        <taxon>Halorubrum</taxon>
    </lineage>
</organism>
<evidence type="ECO:0008006" key="3">
    <source>
        <dbReference type="Google" id="ProtNLM"/>
    </source>
</evidence>
<gene>
    <name evidence="1" type="ORF">ACFQEY_02285</name>
</gene>
<dbReference type="EMBL" id="JBHSXI010000001">
    <property type="protein sequence ID" value="MFC6887886.1"/>
    <property type="molecule type" value="Genomic_DNA"/>
</dbReference>
<sequence>MTDLNISGITDAEVEEIEQRVDESGASSRSEWLRRRLRAGITIYDAGEINEAELDRLVIGDE</sequence>
<dbReference type="RefSeq" id="WP_379764388.1">
    <property type="nucleotide sequence ID" value="NZ_JBHSXI010000001.1"/>
</dbReference>
<dbReference type="AlphaFoldDB" id="A0ABD5UI19"/>
<accession>A0ABD5UI19</accession>
<name>A0ABD5UI19_9EURY</name>
<dbReference type="Proteomes" id="UP001596333">
    <property type="component" value="Unassembled WGS sequence"/>
</dbReference>
<evidence type="ECO:0000313" key="2">
    <source>
        <dbReference type="Proteomes" id="UP001596333"/>
    </source>
</evidence>
<evidence type="ECO:0000313" key="1">
    <source>
        <dbReference type="EMBL" id="MFC6887886.1"/>
    </source>
</evidence>